<sequence>MTSGDPLGELFPRFDGEMAFLAYEHVRHRLPGARHPALAAGADDLVSLAGRFDVFVFDAFGVLNVGDQPIPGAVEAVARLRAMGKRLFVVTNGASLTAAKAPEKFRKLGFDFSPDEIISSRMAAETVMAERCGGVWCVMPPPGFDPAELAPDAIALEDDPAAYERAEAFLLLSTLVWTAERQALLEASLKARPRPVIVANPDIVAPRETGFSTEPGYCGHRLAQHLGLDVEFHGKPFGSVYELVMAALPQHADRRRICMIGDTLHTDVLGGAAAGWSTVLVSDHGLFKGLDPARYIERSGIVPDYIIPTI</sequence>
<dbReference type="InterPro" id="IPR023214">
    <property type="entry name" value="HAD_sf"/>
</dbReference>
<dbReference type="Pfam" id="PF13242">
    <property type="entry name" value="Hydrolase_like"/>
    <property type="match status" value="1"/>
</dbReference>
<dbReference type="EMBL" id="QGTR01000011">
    <property type="protein sequence ID" value="PWV95384.1"/>
    <property type="molecule type" value="Genomic_DNA"/>
</dbReference>
<protein>
    <submittedName>
        <fullName evidence="1">HAD superfamily hydrolase (TIGR01459 family)</fullName>
    </submittedName>
</protein>
<keyword evidence="2" id="KW-1185">Reference proteome</keyword>
<name>A0A317PBV0_9HYPH</name>
<dbReference type="RefSeq" id="WP_245415471.1">
    <property type="nucleotide sequence ID" value="NZ_QGTR01000011.1"/>
</dbReference>
<evidence type="ECO:0000313" key="2">
    <source>
        <dbReference type="Proteomes" id="UP000246352"/>
    </source>
</evidence>
<keyword evidence="1" id="KW-0378">Hydrolase</keyword>
<dbReference type="NCBIfam" id="TIGR01460">
    <property type="entry name" value="HAD-SF-IIA"/>
    <property type="match status" value="1"/>
</dbReference>
<dbReference type="Gene3D" id="3.40.50.1000">
    <property type="entry name" value="HAD superfamily/HAD-like"/>
    <property type="match status" value="2"/>
</dbReference>
<organism evidence="1 2">
    <name type="scientific">Hoeflea marina</name>
    <dbReference type="NCBI Taxonomy" id="274592"/>
    <lineage>
        <taxon>Bacteria</taxon>
        <taxon>Pseudomonadati</taxon>
        <taxon>Pseudomonadota</taxon>
        <taxon>Alphaproteobacteria</taxon>
        <taxon>Hyphomicrobiales</taxon>
        <taxon>Rhizobiaceae</taxon>
        <taxon>Hoeflea</taxon>
    </lineage>
</organism>
<gene>
    <name evidence="1" type="ORF">DFR52_11115</name>
</gene>
<dbReference type="Pfam" id="PF13344">
    <property type="entry name" value="Hydrolase_6"/>
    <property type="match status" value="1"/>
</dbReference>
<dbReference type="InterPro" id="IPR006357">
    <property type="entry name" value="HAD-SF_hydro_IIA"/>
</dbReference>
<dbReference type="AlphaFoldDB" id="A0A317PBV0"/>
<proteinExistence type="predicted"/>
<evidence type="ECO:0000313" key="1">
    <source>
        <dbReference type="EMBL" id="PWV95384.1"/>
    </source>
</evidence>
<dbReference type="Proteomes" id="UP000246352">
    <property type="component" value="Unassembled WGS sequence"/>
</dbReference>
<dbReference type="GO" id="GO:0005737">
    <property type="term" value="C:cytoplasm"/>
    <property type="evidence" value="ECO:0007669"/>
    <property type="project" value="TreeGrafter"/>
</dbReference>
<dbReference type="InterPro" id="IPR036412">
    <property type="entry name" value="HAD-like_sf"/>
</dbReference>
<comment type="caution">
    <text evidence="1">The sequence shown here is derived from an EMBL/GenBank/DDBJ whole genome shotgun (WGS) entry which is preliminary data.</text>
</comment>
<reference evidence="1 2" key="1">
    <citation type="submission" date="2018-05" db="EMBL/GenBank/DDBJ databases">
        <title>Genomic Encyclopedia of Type Strains, Phase IV (KMG-IV): sequencing the most valuable type-strain genomes for metagenomic binning, comparative biology and taxonomic classification.</title>
        <authorList>
            <person name="Goeker M."/>
        </authorList>
    </citation>
    <scope>NUCLEOTIDE SEQUENCE [LARGE SCALE GENOMIC DNA]</scope>
    <source>
        <strain evidence="1 2">DSM 16791</strain>
    </source>
</reference>
<dbReference type="SUPFAM" id="SSF56784">
    <property type="entry name" value="HAD-like"/>
    <property type="match status" value="1"/>
</dbReference>
<dbReference type="PANTHER" id="PTHR19288">
    <property type="entry name" value="4-NITROPHENYLPHOSPHATASE-RELATED"/>
    <property type="match status" value="1"/>
</dbReference>
<dbReference type="GO" id="GO:0016791">
    <property type="term" value="F:phosphatase activity"/>
    <property type="evidence" value="ECO:0007669"/>
    <property type="project" value="TreeGrafter"/>
</dbReference>
<accession>A0A317PBV0</accession>
<dbReference type="PANTHER" id="PTHR19288:SF90">
    <property type="entry name" value="OS08G0542600 PROTEIN"/>
    <property type="match status" value="1"/>
</dbReference>